<organism evidence="1 2">
    <name type="scientific">Pyxicephalus adspersus</name>
    <name type="common">African bullfrog</name>
    <dbReference type="NCBI Taxonomy" id="30357"/>
    <lineage>
        <taxon>Eukaryota</taxon>
        <taxon>Metazoa</taxon>
        <taxon>Chordata</taxon>
        <taxon>Craniata</taxon>
        <taxon>Vertebrata</taxon>
        <taxon>Euteleostomi</taxon>
        <taxon>Amphibia</taxon>
        <taxon>Batrachia</taxon>
        <taxon>Anura</taxon>
        <taxon>Neobatrachia</taxon>
        <taxon>Ranoidea</taxon>
        <taxon>Pyxicephalidae</taxon>
        <taxon>Pyxicephalinae</taxon>
        <taxon>Pyxicephalus</taxon>
    </lineage>
</organism>
<name>A0AAV3A4A8_PYXAD</name>
<protein>
    <submittedName>
        <fullName evidence="1">Uncharacterized protein</fullName>
    </submittedName>
</protein>
<gene>
    <name evidence="1" type="ORF">GDO54_011759</name>
</gene>
<comment type="caution">
    <text evidence="1">The sequence shown here is derived from an EMBL/GenBank/DDBJ whole genome shotgun (WGS) entry which is preliminary data.</text>
</comment>
<dbReference type="Proteomes" id="UP001181693">
    <property type="component" value="Unassembled WGS sequence"/>
</dbReference>
<sequence length="85" mass="10108">MCPQLCLCSYPSSIHHSECTHSYNFNNRRSSKTFIIRVHTICFAEMLRRRSGNTAWIKNFPMFLIVKVRCKWYVFITEMVIVSEV</sequence>
<evidence type="ECO:0000313" key="1">
    <source>
        <dbReference type="EMBL" id="DBA24056.1"/>
    </source>
</evidence>
<proteinExistence type="predicted"/>
<keyword evidence="2" id="KW-1185">Reference proteome</keyword>
<dbReference type="EMBL" id="DYDO01000005">
    <property type="protein sequence ID" value="DBA24056.1"/>
    <property type="molecule type" value="Genomic_DNA"/>
</dbReference>
<evidence type="ECO:0000313" key="2">
    <source>
        <dbReference type="Proteomes" id="UP001181693"/>
    </source>
</evidence>
<accession>A0AAV3A4A8</accession>
<reference evidence="1" key="1">
    <citation type="thesis" date="2020" institute="ProQuest LLC" country="789 East Eisenhower Parkway, Ann Arbor, MI, USA">
        <title>Comparative Genomics and Chromosome Evolution.</title>
        <authorList>
            <person name="Mudd A.B."/>
        </authorList>
    </citation>
    <scope>NUCLEOTIDE SEQUENCE</scope>
    <source>
        <strain evidence="1">1538</strain>
        <tissue evidence="1">Blood</tissue>
    </source>
</reference>
<dbReference type="AlphaFoldDB" id="A0AAV3A4A8"/>